<evidence type="ECO:0000313" key="2">
    <source>
        <dbReference type="Proteomes" id="UP000306319"/>
    </source>
</evidence>
<reference evidence="1" key="1">
    <citation type="submission" date="2019-04" db="EMBL/GenBank/DDBJ databases">
        <title>Microbes associate with the intestines of laboratory mice.</title>
        <authorList>
            <person name="Navarre W."/>
            <person name="Wong E."/>
            <person name="Huang K."/>
            <person name="Tropini C."/>
            <person name="Ng K."/>
            <person name="Yu B."/>
        </authorList>
    </citation>
    <scope>NUCLEOTIDE SEQUENCE</scope>
    <source>
        <strain evidence="1">NM04_E33</strain>
    </source>
</reference>
<protein>
    <submittedName>
        <fullName evidence="1">DUF4377 domain-containing protein</fullName>
    </submittedName>
</protein>
<keyword evidence="2" id="KW-1185">Reference proteome</keyword>
<name>A0AC61RBH4_9BACT</name>
<accession>A0AC61RBH4</accession>
<organism evidence="1 2">
    <name type="scientific">Lepagella muris</name>
    <dbReference type="NCBI Taxonomy" id="3032870"/>
    <lineage>
        <taxon>Bacteria</taxon>
        <taxon>Pseudomonadati</taxon>
        <taxon>Bacteroidota</taxon>
        <taxon>Bacteroidia</taxon>
        <taxon>Bacteroidales</taxon>
        <taxon>Muribaculaceae</taxon>
        <taxon>Lepagella</taxon>
    </lineage>
</organism>
<dbReference type="Proteomes" id="UP000306319">
    <property type="component" value="Unassembled WGS sequence"/>
</dbReference>
<gene>
    <name evidence="1" type="ORF">E5331_19315</name>
</gene>
<proteinExistence type="predicted"/>
<dbReference type="EMBL" id="SRYB01000049">
    <property type="protein sequence ID" value="TGY75853.1"/>
    <property type="molecule type" value="Genomic_DNA"/>
</dbReference>
<sequence>MRLKDIILTSRKVLSILLGIAASVCLVACSDDEPKDRSELITMWVSAETTTVYDEWLDSDLECMLVKFSPNSEWEPMPMGKIQGFTYEDGVEYELSVYRTTLANPPADGPIYTYRLDRIISRSVVTVYTQGLDDYIEVPAEGKDFSIEFTSNSPCEIARIVGSIFGDVSLQKKSDSNYSLLLKIPENIGMGRVKKISLRFGNGEEKNIGIWQMPRKFNASETFEMPYSGCLGYMIGSDESNYGKIRNVRIVGMLNTNDCYYLKRILESNGYQGNGEKPEYTIDLSQSGFVAGKESHYSDCNICNVPSDYLPTVFTNDVPAGVFTSNKYLTEVILPEGIEMIDPSAFSHCTALTTVNIPSSCTEIGSNAFKSCESLKNVLFPYISQDIDLPHLQKIGQYAFYGTGRLNSFVLPESLKVVETTSLSFYVDKLFCLTEEPPVWEIPGNAGYVLGPKPDGCTLYVPYGCSEAYKASEKWGKFKIVEMPEDKWWEMIP</sequence>
<comment type="caution">
    <text evidence="1">The sequence shown here is derived from an EMBL/GenBank/DDBJ whole genome shotgun (WGS) entry which is preliminary data.</text>
</comment>
<evidence type="ECO:0000313" key="1">
    <source>
        <dbReference type="EMBL" id="TGY75853.1"/>
    </source>
</evidence>